<evidence type="ECO:0000256" key="6">
    <source>
        <dbReference type="ARBA" id="ARBA00022519"/>
    </source>
</evidence>
<evidence type="ECO:0000256" key="4">
    <source>
        <dbReference type="ARBA" id="ARBA00011903"/>
    </source>
</evidence>
<dbReference type="Pfam" id="PF13614">
    <property type="entry name" value="AAA_31"/>
    <property type="match status" value="1"/>
</dbReference>
<evidence type="ECO:0000313" key="21">
    <source>
        <dbReference type="Proteomes" id="UP000069935"/>
    </source>
</evidence>
<keyword evidence="5" id="KW-1003">Cell membrane</keyword>
<keyword evidence="13 17" id="KW-0472">Membrane</keyword>
<sequence length="781" mass="83153">MEAPEHRLPPGAAGFASGLVAPPVGSGADKVDVKRLAQTLWRQKWLILGITALLWLPAVLLINAMTPLYSSSSVVVIDPHPNRVINIPSVSEPMGIYLDTVNTEVEILRSRDLARRVVETLNLGQEPEYMAIDAKPGLLTPLMEEGRALLAGLGSALPEPLAGLLTPPPRPAPVGGSAEEIESARLIDAFQKTLRISPGVQSRAIRISVEAKDAQLAARAANTVAQTYIAMQVEAKRNATMQASDWLQSRLDELRQDMTATGRAAVEAMRSETGMVKGRDAPLVNEEMSALNGQLAEARSAHANAQARLRQLQTVRPGNPESLSGADIGGDPIITGLRQRQAALSALLAELNAQYGDRHPALTRPSAELRELNATLSTEIDRVVRGLRGEVEQQVARIQDLTRRLEGLRTESFDTLQGEVRLRELQRQADASDDNYRRAVTRLKETQVLQALEMTPDVRIVSAAAVSAGPVGPGKTVMAGLAAVVCGAIATGIALVRTMSQRGVYSSHQVEALLGLPAVGIVPLLGRARRSGGYPGGPDKGRDPARDPYAGTGSDFAEAVWRLCARLHLVRTGAGPAAGKGGEVIMLTSSVAGEGKTTLVVALAAFLADAGRRVVVIDCDTRRPTVHRLLGDGRPPKGLTELLAGDATLDQVLHLDDRRRVAVVAAGSPVDRPQTLLGSKAMLSLLVELSERYDVVILDTPPVLSVSDALILAPLADRVLYVVRWARTASSLAGAGIKQVRQVGGRIGGAILSMVSAREHASLEYGARPPGGRSYRLRRIA</sequence>
<evidence type="ECO:0000256" key="14">
    <source>
        <dbReference type="ARBA" id="ARBA00023137"/>
    </source>
</evidence>
<dbReference type="AlphaFoldDB" id="A0AAC8VZL3"/>
<proteinExistence type="inferred from homology"/>
<evidence type="ECO:0000256" key="8">
    <source>
        <dbReference type="ARBA" id="ARBA00022692"/>
    </source>
</evidence>
<dbReference type="PANTHER" id="PTHR32309">
    <property type="entry name" value="TYROSINE-PROTEIN KINASE"/>
    <property type="match status" value="1"/>
</dbReference>
<dbReference type="InterPro" id="IPR005702">
    <property type="entry name" value="Wzc-like_C"/>
</dbReference>
<dbReference type="InterPro" id="IPR025669">
    <property type="entry name" value="AAA_dom"/>
</dbReference>
<feature type="domain" description="Polysaccharide chain length determinant N-terminal" evidence="18">
    <location>
        <begin position="29"/>
        <end position="120"/>
    </location>
</feature>
<evidence type="ECO:0000256" key="2">
    <source>
        <dbReference type="ARBA" id="ARBA00007316"/>
    </source>
</evidence>
<dbReference type="KEGG" id="ati:AL072_14375"/>
<keyword evidence="12 17" id="KW-1133">Transmembrane helix</keyword>
<evidence type="ECO:0000256" key="12">
    <source>
        <dbReference type="ARBA" id="ARBA00022989"/>
    </source>
</evidence>
<dbReference type="NCBIfam" id="TIGR01007">
    <property type="entry name" value="eps_fam"/>
    <property type="match status" value="1"/>
</dbReference>
<keyword evidence="21" id="KW-1185">Reference proteome</keyword>
<keyword evidence="9" id="KW-0547">Nucleotide-binding</keyword>
<dbReference type="InterPro" id="IPR050445">
    <property type="entry name" value="Bact_polysacc_biosynth/exp"/>
</dbReference>
<feature type="coiled-coil region" evidence="16">
    <location>
        <begin position="288"/>
        <end position="354"/>
    </location>
</feature>
<comment type="catalytic activity">
    <reaction evidence="15">
        <text>L-tyrosyl-[protein] + ATP = O-phospho-L-tyrosyl-[protein] + ADP + H(+)</text>
        <dbReference type="Rhea" id="RHEA:10596"/>
        <dbReference type="Rhea" id="RHEA-COMP:10136"/>
        <dbReference type="Rhea" id="RHEA-COMP:20101"/>
        <dbReference type="ChEBI" id="CHEBI:15378"/>
        <dbReference type="ChEBI" id="CHEBI:30616"/>
        <dbReference type="ChEBI" id="CHEBI:46858"/>
        <dbReference type="ChEBI" id="CHEBI:61978"/>
        <dbReference type="ChEBI" id="CHEBI:456216"/>
        <dbReference type="EC" id="2.7.10.2"/>
    </reaction>
</comment>
<comment type="similarity">
    <text evidence="3">Belongs to the etk/wzc family.</text>
</comment>
<reference evidence="20 21" key="2">
    <citation type="journal article" date="2016" name="Genome Announc.">
        <title>Complete Genome Sequence of a Strain of Azospirillum thiophilum Isolated from a Sulfide Spring.</title>
        <authorList>
            <person name="Fomenkov A."/>
            <person name="Vincze T."/>
            <person name="Grabovich M."/>
            <person name="Anton B.P."/>
            <person name="Dubinina G."/>
            <person name="Orlova M."/>
            <person name="Belousova E."/>
            <person name="Roberts R.J."/>
        </authorList>
    </citation>
    <scope>NUCLEOTIDE SEQUENCE [LARGE SCALE GENOMIC DNA]</scope>
    <source>
        <strain evidence="20 21">BV-S</strain>
    </source>
</reference>
<keyword evidence="8 17" id="KW-0812">Transmembrane</keyword>
<evidence type="ECO:0000256" key="5">
    <source>
        <dbReference type="ARBA" id="ARBA00022475"/>
    </source>
</evidence>
<dbReference type="InterPro" id="IPR003856">
    <property type="entry name" value="LPS_length_determ_N"/>
</dbReference>
<evidence type="ECO:0000256" key="16">
    <source>
        <dbReference type="SAM" id="Coils"/>
    </source>
</evidence>
<evidence type="ECO:0000256" key="3">
    <source>
        <dbReference type="ARBA" id="ARBA00008883"/>
    </source>
</evidence>
<keyword evidence="14" id="KW-0829">Tyrosine-protein kinase</keyword>
<protein>
    <recommendedName>
        <fullName evidence="4">non-specific protein-tyrosine kinase</fullName>
        <ecNumber evidence="4">2.7.10.2</ecNumber>
    </recommendedName>
</protein>
<organism evidence="20 21">
    <name type="scientific">Azospirillum thiophilum</name>
    <dbReference type="NCBI Taxonomy" id="528244"/>
    <lineage>
        <taxon>Bacteria</taxon>
        <taxon>Pseudomonadati</taxon>
        <taxon>Pseudomonadota</taxon>
        <taxon>Alphaproteobacteria</taxon>
        <taxon>Rhodospirillales</taxon>
        <taxon>Azospirillaceae</taxon>
        <taxon>Azospirillum</taxon>
    </lineage>
</organism>
<evidence type="ECO:0000259" key="18">
    <source>
        <dbReference type="Pfam" id="PF02706"/>
    </source>
</evidence>
<evidence type="ECO:0000256" key="15">
    <source>
        <dbReference type="ARBA" id="ARBA00051245"/>
    </source>
</evidence>
<keyword evidence="6" id="KW-0997">Cell inner membrane</keyword>
<keyword evidence="10 20" id="KW-0418">Kinase</keyword>
<evidence type="ECO:0000256" key="10">
    <source>
        <dbReference type="ARBA" id="ARBA00022777"/>
    </source>
</evidence>
<dbReference type="CDD" id="cd05387">
    <property type="entry name" value="BY-kinase"/>
    <property type="match status" value="1"/>
</dbReference>
<evidence type="ECO:0000256" key="7">
    <source>
        <dbReference type="ARBA" id="ARBA00022679"/>
    </source>
</evidence>
<evidence type="ECO:0000259" key="19">
    <source>
        <dbReference type="Pfam" id="PF13614"/>
    </source>
</evidence>
<dbReference type="GO" id="GO:0004715">
    <property type="term" value="F:non-membrane spanning protein tyrosine kinase activity"/>
    <property type="evidence" value="ECO:0007669"/>
    <property type="project" value="UniProtKB-EC"/>
</dbReference>
<feature type="domain" description="AAA" evidence="19">
    <location>
        <begin position="583"/>
        <end position="727"/>
    </location>
</feature>
<dbReference type="InterPro" id="IPR027417">
    <property type="entry name" value="P-loop_NTPase"/>
</dbReference>
<evidence type="ECO:0000256" key="13">
    <source>
        <dbReference type="ARBA" id="ARBA00023136"/>
    </source>
</evidence>
<dbReference type="Gene3D" id="3.40.50.300">
    <property type="entry name" value="P-loop containing nucleotide triphosphate hydrolases"/>
    <property type="match status" value="1"/>
</dbReference>
<comment type="subcellular location">
    <subcellularLocation>
        <location evidence="1">Cell inner membrane</location>
        <topology evidence="1">Multi-pass membrane protein</topology>
    </subcellularLocation>
</comment>
<comment type="similarity">
    <text evidence="2">Belongs to the CpsD/CapB family.</text>
</comment>
<evidence type="ECO:0000256" key="9">
    <source>
        <dbReference type="ARBA" id="ARBA00022741"/>
    </source>
</evidence>
<gene>
    <name evidence="20" type="ORF">AL072_14375</name>
</gene>
<dbReference type="SUPFAM" id="SSF52540">
    <property type="entry name" value="P-loop containing nucleoside triphosphate hydrolases"/>
    <property type="match status" value="1"/>
</dbReference>
<evidence type="ECO:0000256" key="1">
    <source>
        <dbReference type="ARBA" id="ARBA00004429"/>
    </source>
</evidence>
<dbReference type="EC" id="2.7.10.2" evidence="4"/>
<evidence type="ECO:0000313" key="20">
    <source>
        <dbReference type="EMBL" id="ALG72317.1"/>
    </source>
</evidence>
<feature type="coiled-coil region" evidence="16">
    <location>
        <begin position="384"/>
        <end position="442"/>
    </location>
</feature>
<dbReference type="GO" id="GO:0005886">
    <property type="term" value="C:plasma membrane"/>
    <property type="evidence" value="ECO:0007669"/>
    <property type="project" value="UniProtKB-SubCell"/>
</dbReference>
<dbReference type="PANTHER" id="PTHR32309:SF13">
    <property type="entry name" value="FERRIC ENTEROBACTIN TRANSPORT PROTEIN FEPE"/>
    <property type="match status" value="1"/>
</dbReference>
<name>A0AAC8VZL3_9PROT</name>
<dbReference type="EMBL" id="CP012402">
    <property type="protein sequence ID" value="ALG72317.1"/>
    <property type="molecule type" value="Genomic_DNA"/>
</dbReference>
<dbReference type="GO" id="GO:0005524">
    <property type="term" value="F:ATP binding"/>
    <property type="evidence" value="ECO:0007669"/>
    <property type="project" value="UniProtKB-KW"/>
</dbReference>
<evidence type="ECO:0000256" key="11">
    <source>
        <dbReference type="ARBA" id="ARBA00022840"/>
    </source>
</evidence>
<keyword evidence="11" id="KW-0067">ATP-binding</keyword>
<keyword evidence="16" id="KW-0175">Coiled coil</keyword>
<keyword evidence="7" id="KW-0808">Transferase</keyword>
<reference evidence="21" key="1">
    <citation type="submission" date="2015-08" db="EMBL/GenBank/DDBJ databases">
        <title>Complete Genome Sequence of Azospirillum thiophilum BV-S.</title>
        <authorList>
            <person name="Fomenkov A."/>
            <person name="Vincze T."/>
            <person name="Grabovich M."/>
            <person name="Dubinina G."/>
            <person name="Orlova M."/>
            <person name="Belousova E."/>
            <person name="Roberts R.J."/>
        </authorList>
    </citation>
    <scope>NUCLEOTIDE SEQUENCE [LARGE SCALE GENOMIC DNA]</scope>
    <source>
        <strain evidence="21">BV-S</strain>
    </source>
</reference>
<feature type="transmembrane region" description="Helical" evidence="17">
    <location>
        <begin position="45"/>
        <end position="65"/>
    </location>
</feature>
<dbReference type="Proteomes" id="UP000069935">
    <property type="component" value="Chromosome 2"/>
</dbReference>
<accession>A0AAC8VZL3</accession>
<dbReference type="RefSeq" id="WP_045586059.1">
    <property type="nucleotide sequence ID" value="NZ_CP012402.1"/>
</dbReference>
<evidence type="ECO:0000256" key="17">
    <source>
        <dbReference type="SAM" id="Phobius"/>
    </source>
</evidence>
<dbReference type="Pfam" id="PF02706">
    <property type="entry name" value="Wzz"/>
    <property type="match status" value="1"/>
</dbReference>